<accession>A0A8J3JXA9</accession>
<organism evidence="3 4">
    <name type="scientific">Catellatospora chokoriensis</name>
    <dbReference type="NCBI Taxonomy" id="310353"/>
    <lineage>
        <taxon>Bacteria</taxon>
        <taxon>Bacillati</taxon>
        <taxon>Actinomycetota</taxon>
        <taxon>Actinomycetes</taxon>
        <taxon>Micromonosporales</taxon>
        <taxon>Micromonosporaceae</taxon>
        <taxon>Catellatospora</taxon>
    </lineage>
</organism>
<keyword evidence="2" id="KW-0812">Transmembrane</keyword>
<dbReference type="EMBL" id="BONG01000009">
    <property type="protein sequence ID" value="GIF88598.1"/>
    <property type="molecule type" value="Genomic_DNA"/>
</dbReference>
<sequence>MAELHDDLTSIADEVQRATKLPPASMLRERGDRRRRRRASVTGAALVVLVVATGTALLRTRETAPDPADALPPSAVASVAASAGPQEILAGRREIAIVVPSMGGAVLALGGDDDQVRATAEQGADERARWVLRPEGNLFRIVLAASRGQVCMTAVHDAAPGTVRGRACEPSAQAQLFRIDREADGSWSLFQGKRYVQVVDGTDALVPDLPEYLTTTYVFQDRGPSAY</sequence>
<keyword evidence="2" id="KW-1133">Transmembrane helix</keyword>
<keyword evidence="4" id="KW-1185">Reference proteome</keyword>
<dbReference type="AlphaFoldDB" id="A0A8J3JXA9"/>
<evidence type="ECO:0000256" key="1">
    <source>
        <dbReference type="SAM" id="MobiDB-lite"/>
    </source>
</evidence>
<gene>
    <name evidence="3" type="ORF">Cch02nite_20420</name>
</gene>
<evidence type="ECO:0000313" key="3">
    <source>
        <dbReference type="EMBL" id="GIF88598.1"/>
    </source>
</evidence>
<evidence type="ECO:0000313" key="4">
    <source>
        <dbReference type="Proteomes" id="UP000619293"/>
    </source>
</evidence>
<feature type="region of interest" description="Disordered" evidence="1">
    <location>
        <begin position="1"/>
        <end position="38"/>
    </location>
</feature>
<name>A0A8J3JXA9_9ACTN</name>
<proteinExistence type="predicted"/>
<protein>
    <submittedName>
        <fullName evidence="3">Uncharacterized protein</fullName>
    </submittedName>
</protein>
<keyword evidence="2" id="KW-0472">Membrane</keyword>
<dbReference type="Proteomes" id="UP000619293">
    <property type="component" value="Unassembled WGS sequence"/>
</dbReference>
<reference evidence="3 4" key="1">
    <citation type="submission" date="2021-01" db="EMBL/GenBank/DDBJ databases">
        <title>Whole genome shotgun sequence of Catellatospora chokoriensis NBRC 107358.</title>
        <authorList>
            <person name="Komaki H."/>
            <person name="Tamura T."/>
        </authorList>
    </citation>
    <scope>NUCLEOTIDE SEQUENCE [LARGE SCALE GENOMIC DNA]</scope>
    <source>
        <strain evidence="3 4">NBRC 107358</strain>
    </source>
</reference>
<dbReference type="RefSeq" id="WP_191840786.1">
    <property type="nucleotide sequence ID" value="NZ_BAAALB010000043.1"/>
</dbReference>
<feature type="transmembrane region" description="Helical" evidence="2">
    <location>
        <begin position="39"/>
        <end position="58"/>
    </location>
</feature>
<comment type="caution">
    <text evidence="3">The sequence shown here is derived from an EMBL/GenBank/DDBJ whole genome shotgun (WGS) entry which is preliminary data.</text>
</comment>
<evidence type="ECO:0000256" key="2">
    <source>
        <dbReference type="SAM" id="Phobius"/>
    </source>
</evidence>